<organism evidence="1 2">
    <name type="scientific">Eumeta variegata</name>
    <name type="common">Bagworm moth</name>
    <name type="synonym">Eumeta japonica</name>
    <dbReference type="NCBI Taxonomy" id="151549"/>
    <lineage>
        <taxon>Eukaryota</taxon>
        <taxon>Metazoa</taxon>
        <taxon>Ecdysozoa</taxon>
        <taxon>Arthropoda</taxon>
        <taxon>Hexapoda</taxon>
        <taxon>Insecta</taxon>
        <taxon>Pterygota</taxon>
        <taxon>Neoptera</taxon>
        <taxon>Endopterygota</taxon>
        <taxon>Lepidoptera</taxon>
        <taxon>Glossata</taxon>
        <taxon>Ditrysia</taxon>
        <taxon>Tineoidea</taxon>
        <taxon>Psychidae</taxon>
        <taxon>Oiketicinae</taxon>
        <taxon>Eumeta</taxon>
    </lineage>
</organism>
<proteinExistence type="predicted"/>
<gene>
    <name evidence="1" type="ORF">EVAR_89817_1</name>
</gene>
<name>A0A4C1YLA5_EUMVA</name>
<comment type="caution">
    <text evidence="1">The sequence shown here is derived from an EMBL/GenBank/DDBJ whole genome shotgun (WGS) entry which is preliminary data.</text>
</comment>
<evidence type="ECO:0000313" key="2">
    <source>
        <dbReference type="Proteomes" id="UP000299102"/>
    </source>
</evidence>
<reference evidence="1 2" key="1">
    <citation type="journal article" date="2019" name="Commun. Biol.">
        <title>The bagworm genome reveals a unique fibroin gene that provides high tensile strength.</title>
        <authorList>
            <person name="Kono N."/>
            <person name="Nakamura H."/>
            <person name="Ohtoshi R."/>
            <person name="Tomita M."/>
            <person name="Numata K."/>
            <person name="Arakawa K."/>
        </authorList>
    </citation>
    <scope>NUCLEOTIDE SEQUENCE [LARGE SCALE GENOMIC DNA]</scope>
</reference>
<evidence type="ECO:0000313" key="1">
    <source>
        <dbReference type="EMBL" id="GBP75115.1"/>
    </source>
</evidence>
<dbReference type="EMBL" id="BGZK01001236">
    <property type="protein sequence ID" value="GBP75115.1"/>
    <property type="molecule type" value="Genomic_DNA"/>
</dbReference>
<accession>A0A4C1YLA5</accession>
<dbReference type="Proteomes" id="UP000299102">
    <property type="component" value="Unassembled WGS sequence"/>
</dbReference>
<protein>
    <submittedName>
        <fullName evidence="1">Uncharacterized protein</fullName>
    </submittedName>
</protein>
<dbReference type="AlphaFoldDB" id="A0A4C1YLA5"/>
<sequence>MKSVRQESLNTDGLSNWRCCIALFNLDEIEDEDRDQEYDGHGVIDRYKIGRKSSYIRTGGAAGKSYQ</sequence>
<keyword evidence="2" id="KW-1185">Reference proteome</keyword>